<proteinExistence type="inferred from homology"/>
<name>A0A0A1YLX9_9PSED</name>
<dbReference type="InterPro" id="IPR008978">
    <property type="entry name" value="HSP20-like_chaperone"/>
</dbReference>
<evidence type="ECO:0000259" key="3">
    <source>
        <dbReference type="PROSITE" id="PS01031"/>
    </source>
</evidence>
<evidence type="ECO:0000256" key="1">
    <source>
        <dbReference type="PROSITE-ProRule" id="PRU00285"/>
    </source>
</evidence>
<gene>
    <name evidence="4" type="ORF">TMS3_0111450</name>
</gene>
<dbReference type="Gene3D" id="2.60.40.790">
    <property type="match status" value="1"/>
</dbReference>
<evidence type="ECO:0000256" key="2">
    <source>
        <dbReference type="RuleBase" id="RU003616"/>
    </source>
</evidence>
<accession>A0A0A1YLX9</accession>
<sequence length="150" mass="16525">MYESLLNSPGSWFADFDRLQRELQQDFATIGRPGSIRAVASGAFPALNVGSTPSAIEIYAFAPGLDPEKLDVQIDRGLLSVTGERESACPPDNGTLSVYANERFAGRFKRTVSLSDDADPDKVEAHYRNGVLHIRVMRRESAQPKRISVQ</sequence>
<comment type="caution">
    <text evidence="4">The sequence shown here is derived from an EMBL/GenBank/DDBJ whole genome shotgun (WGS) entry which is preliminary data.</text>
</comment>
<dbReference type="eggNOG" id="COG0071">
    <property type="taxonomic scope" value="Bacteria"/>
</dbReference>
<comment type="similarity">
    <text evidence="1 2">Belongs to the small heat shock protein (HSP20) family.</text>
</comment>
<evidence type="ECO:0000313" key="4">
    <source>
        <dbReference type="EMBL" id="KFX70106.1"/>
    </source>
</evidence>
<dbReference type="CDD" id="cd06464">
    <property type="entry name" value="ACD_sHsps-like"/>
    <property type="match status" value="1"/>
</dbReference>
<dbReference type="Proteomes" id="UP000030063">
    <property type="component" value="Unassembled WGS sequence"/>
</dbReference>
<dbReference type="PANTHER" id="PTHR11527">
    <property type="entry name" value="HEAT-SHOCK PROTEIN 20 FAMILY MEMBER"/>
    <property type="match status" value="1"/>
</dbReference>
<dbReference type="InterPro" id="IPR002068">
    <property type="entry name" value="A-crystallin/Hsp20_dom"/>
</dbReference>
<dbReference type="PROSITE" id="PS01031">
    <property type="entry name" value="SHSP"/>
    <property type="match status" value="1"/>
</dbReference>
<protein>
    <submittedName>
        <fullName evidence="4">Heat shock Hsp20</fullName>
    </submittedName>
</protein>
<keyword evidence="5" id="KW-1185">Reference proteome</keyword>
<dbReference type="SUPFAM" id="SSF49764">
    <property type="entry name" value="HSP20-like chaperones"/>
    <property type="match status" value="1"/>
</dbReference>
<organism evidence="4 5">
    <name type="scientific">Pseudomonas taeanensis MS-3</name>
    <dbReference type="NCBI Taxonomy" id="1395571"/>
    <lineage>
        <taxon>Bacteria</taxon>
        <taxon>Pseudomonadati</taxon>
        <taxon>Pseudomonadota</taxon>
        <taxon>Gammaproteobacteria</taxon>
        <taxon>Pseudomonadales</taxon>
        <taxon>Pseudomonadaceae</taxon>
        <taxon>Pseudomonas</taxon>
    </lineage>
</organism>
<dbReference type="STRING" id="1395571.TMS3_0111450"/>
<keyword evidence="4" id="KW-0346">Stress response</keyword>
<dbReference type="RefSeq" id="WP_025165361.1">
    <property type="nucleotide sequence ID" value="NZ_AWSQ01000002.1"/>
</dbReference>
<feature type="domain" description="SHSP" evidence="3">
    <location>
        <begin position="38"/>
        <end position="150"/>
    </location>
</feature>
<dbReference type="OrthoDB" id="9792695at2"/>
<dbReference type="EMBL" id="AWSQ01000002">
    <property type="protein sequence ID" value="KFX70106.1"/>
    <property type="molecule type" value="Genomic_DNA"/>
</dbReference>
<dbReference type="InterPro" id="IPR031107">
    <property type="entry name" value="Small_HSP"/>
</dbReference>
<reference evidence="4 5" key="1">
    <citation type="journal article" date="2014" name="Genome Announc.">
        <title>Draft Genome Sequence of Petroleum Oil-Degrading Marine Bacterium Pseudomonas taeanensis Strain MS-3, Isolated from a Crude Oil-Contaminated Seashore.</title>
        <authorList>
            <person name="Lee S.Y."/>
            <person name="Kim S.H."/>
            <person name="Lee D.G."/>
            <person name="Shin S."/>
            <person name="Yun S.H."/>
            <person name="Choi C.W."/>
            <person name="Chung Y.H."/>
            <person name="Choi J.S."/>
            <person name="Kahng H.Y."/>
            <person name="Kim S.I."/>
        </authorList>
    </citation>
    <scope>NUCLEOTIDE SEQUENCE [LARGE SCALE GENOMIC DNA]</scope>
    <source>
        <strain evidence="4 5">MS-3</strain>
    </source>
</reference>
<dbReference type="Pfam" id="PF00011">
    <property type="entry name" value="HSP20"/>
    <property type="match status" value="1"/>
</dbReference>
<dbReference type="AlphaFoldDB" id="A0A0A1YLX9"/>
<evidence type="ECO:0000313" key="5">
    <source>
        <dbReference type="Proteomes" id="UP000030063"/>
    </source>
</evidence>